<evidence type="ECO:0000256" key="2">
    <source>
        <dbReference type="ARBA" id="ARBA00006375"/>
    </source>
</evidence>
<evidence type="ECO:0000256" key="9">
    <source>
        <dbReference type="RuleBase" id="RU000488"/>
    </source>
</evidence>
<proteinExistence type="inferred from homology"/>
<keyword evidence="4 8" id="KW-0812">Transmembrane</keyword>
<comment type="similarity">
    <text evidence="2 9">Belongs to the mitochondrial carrier (TC 2.A.29) family.</text>
</comment>
<evidence type="ECO:0000256" key="3">
    <source>
        <dbReference type="ARBA" id="ARBA00022448"/>
    </source>
</evidence>
<evidence type="ECO:0000256" key="11">
    <source>
        <dbReference type="SAM" id="Phobius"/>
    </source>
</evidence>
<evidence type="ECO:0000313" key="13">
    <source>
        <dbReference type="Proteomes" id="UP001188597"/>
    </source>
</evidence>
<evidence type="ECO:0000256" key="10">
    <source>
        <dbReference type="SAM" id="MobiDB-lite"/>
    </source>
</evidence>
<dbReference type="GO" id="GO:0015093">
    <property type="term" value="F:ferrous iron transmembrane transporter activity"/>
    <property type="evidence" value="ECO:0007669"/>
    <property type="project" value="TreeGrafter"/>
</dbReference>
<feature type="transmembrane region" description="Helical" evidence="11">
    <location>
        <begin position="49"/>
        <end position="66"/>
    </location>
</feature>
<evidence type="ECO:0000256" key="6">
    <source>
        <dbReference type="ARBA" id="ARBA00023128"/>
    </source>
</evidence>
<dbReference type="GO" id="GO:0031966">
    <property type="term" value="C:mitochondrial membrane"/>
    <property type="evidence" value="ECO:0007669"/>
    <property type="project" value="UniProtKB-SubCell"/>
</dbReference>
<reference evidence="12" key="1">
    <citation type="submission" date="2022-12" db="EMBL/GenBank/DDBJ databases">
        <title>Draft genome assemblies for two species of Escallonia (Escalloniales).</title>
        <authorList>
            <person name="Chanderbali A."/>
            <person name="Dervinis C."/>
            <person name="Anghel I."/>
            <person name="Soltis D."/>
            <person name="Soltis P."/>
            <person name="Zapata F."/>
        </authorList>
    </citation>
    <scope>NUCLEOTIDE SEQUENCE</scope>
    <source>
        <strain evidence="12">UCBG64.0493</strain>
        <tissue evidence="12">Leaf</tissue>
    </source>
</reference>
<protein>
    <submittedName>
        <fullName evidence="12">Uncharacterized protein</fullName>
    </submittedName>
</protein>
<dbReference type="Pfam" id="PF00153">
    <property type="entry name" value="Mito_carr"/>
    <property type="match status" value="1"/>
</dbReference>
<keyword evidence="7 8" id="KW-0472">Membrane</keyword>
<dbReference type="GO" id="GO:0048250">
    <property type="term" value="P:iron import into the mitochondrion"/>
    <property type="evidence" value="ECO:0007669"/>
    <property type="project" value="TreeGrafter"/>
</dbReference>
<feature type="repeat" description="Solcar" evidence="8">
    <location>
        <begin position="129"/>
        <end position="216"/>
    </location>
</feature>
<evidence type="ECO:0000256" key="7">
    <source>
        <dbReference type="ARBA" id="ARBA00023136"/>
    </source>
</evidence>
<organism evidence="12 13">
    <name type="scientific">Escallonia herrerae</name>
    <dbReference type="NCBI Taxonomy" id="1293975"/>
    <lineage>
        <taxon>Eukaryota</taxon>
        <taxon>Viridiplantae</taxon>
        <taxon>Streptophyta</taxon>
        <taxon>Embryophyta</taxon>
        <taxon>Tracheophyta</taxon>
        <taxon>Spermatophyta</taxon>
        <taxon>Magnoliopsida</taxon>
        <taxon>eudicotyledons</taxon>
        <taxon>Gunneridae</taxon>
        <taxon>Pentapetalae</taxon>
        <taxon>asterids</taxon>
        <taxon>campanulids</taxon>
        <taxon>Escalloniales</taxon>
        <taxon>Escalloniaceae</taxon>
        <taxon>Escallonia</taxon>
    </lineage>
</organism>
<feature type="region of interest" description="Disordered" evidence="10">
    <location>
        <begin position="74"/>
        <end position="96"/>
    </location>
</feature>
<feature type="compositionally biased region" description="Polar residues" evidence="10">
    <location>
        <begin position="77"/>
        <end position="86"/>
    </location>
</feature>
<evidence type="ECO:0000256" key="5">
    <source>
        <dbReference type="ARBA" id="ARBA00022989"/>
    </source>
</evidence>
<comment type="subcellular location">
    <subcellularLocation>
        <location evidence="1">Mitochondrion membrane</location>
        <topology evidence="1">Multi-pass membrane protein</topology>
    </subcellularLocation>
</comment>
<dbReference type="PANTHER" id="PTHR45758">
    <property type="entry name" value="MITOFERRIN-1-RELATED"/>
    <property type="match status" value="1"/>
</dbReference>
<dbReference type="AlphaFoldDB" id="A0AA88X7T8"/>
<dbReference type="PROSITE" id="PS50920">
    <property type="entry name" value="SOLCAR"/>
    <property type="match status" value="1"/>
</dbReference>
<dbReference type="Proteomes" id="UP001188597">
    <property type="component" value="Unassembled WGS sequence"/>
</dbReference>
<keyword evidence="6" id="KW-0496">Mitochondrion</keyword>
<dbReference type="PANTHER" id="PTHR45758:SF11">
    <property type="entry name" value="MITOCHONDRIAL SUBSTRATE CARRIER FAMILY PROTEIN"/>
    <property type="match status" value="1"/>
</dbReference>
<dbReference type="InterPro" id="IPR023395">
    <property type="entry name" value="MCP_dom_sf"/>
</dbReference>
<evidence type="ECO:0000313" key="12">
    <source>
        <dbReference type="EMBL" id="KAK3041154.1"/>
    </source>
</evidence>
<dbReference type="Gene3D" id="1.50.40.10">
    <property type="entry name" value="Mitochondrial carrier domain"/>
    <property type="match status" value="1"/>
</dbReference>
<evidence type="ECO:0000256" key="1">
    <source>
        <dbReference type="ARBA" id="ARBA00004225"/>
    </source>
</evidence>
<keyword evidence="5 11" id="KW-1133">Transmembrane helix</keyword>
<gene>
    <name evidence="12" type="ORF">RJ639_028633</name>
</gene>
<keyword evidence="3 9" id="KW-0813">Transport</keyword>
<keyword evidence="13" id="KW-1185">Reference proteome</keyword>
<dbReference type="EMBL" id="JAVXUP010000040">
    <property type="protein sequence ID" value="KAK3041154.1"/>
    <property type="molecule type" value="Genomic_DNA"/>
</dbReference>
<feature type="region of interest" description="Disordered" evidence="10">
    <location>
        <begin position="249"/>
        <end position="276"/>
    </location>
</feature>
<accession>A0AA88X7T8</accession>
<feature type="transmembrane region" description="Helical" evidence="11">
    <location>
        <begin position="131"/>
        <end position="150"/>
    </location>
</feature>
<dbReference type="SUPFAM" id="SSF103506">
    <property type="entry name" value="Mitochondrial carrier"/>
    <property type="match status" value="1"/>
</dbReference>
<dbReference type="InterPro" id="IPR018108">
    <property type="entry name" value="MCP_transmembrane"/>
</dbReference>
<sequence length="276" mass="29226">MAKGVSYMHDWFEVAPAPLVSPQKPSNAPKLETIVEEGCERLDVLLKRLLCLLPVVISLLLIYTSMDMPLLDIHKNPNPQSSTPNGHRSHTQIPKPDLIPVPHSPDFHADIDASPAHFRPPLPASTSGLHFWQFMIAGLIAGMVEHMAMFPVDLIKTRMQALGSCPMKTAGIRQAVGSSLRSEGPAGLYHGIGAMGLSAGPAHAVYFSIYEVCNKAFFGGKPNNAVAHAGAGVCATVASDAVFTRDGRGEAATAAEQQSVQGGGGLFEDGVEGGRD</sequence>
<name>A0AA88X7T8_9ASTE</name>
<evidence type="ECO:0000256" key="8">
    <source>
        <dbReference type="PROSITE-ProRule" id="PRU00282"/>
    </source>
</evidence>
<comment type="caution">
    <text evidence="12">The sequence shown here is derived from an EMBL/GenBank/DDBJ whole genome shotgun (WGS) entry which is preliminary data.</text>
</comment>
<evidence type="ECO:0000256" key="4">
    <source>
        <dbReference type="ARBA" id="ARBA00022692"/>
    </source>
</evidence>